<evidence type="ECO:0000313" key="6">
    <source>
        <dbReference type="EMBL" id="RGE66900.1"/>
    </source>
</evidence>
<dbReference type="InterPro" id="IPR024087">
    <property type="entry name" value="Creatininase-like_sf"/>
</dbReference>
<dbReference type="PANTHER" id="PTHR35005">
    <property type="entry name" value="3-DEHYDRO-SCYLLO-INOSOSE HYDROLASE"/>
    <property type="match status" value="1"/>
</dbReference>
<comment type="cofactor">
    <cofactor evidence="1">
        <name>Zn(2+)</name>
        <dbReference type="ChEBI" id="CHEBI:29105"/>
    </cofactor>
</comment>
<dbReference type="GO" id="GO:0016811">
    <property type="term" value="F:hydrolase activity, acting on carbon-nitrogen (but not peptide) bonds, in linear amides"/>
    <property type="evidence" value="ECO:0007669"/>
    <property type="project" value="TreeGrafter"/>
</dbReference>
<dbReference type="PANTHER" id="PTHR35005:SF1">
    <property type="entry name" value="2-AMINO-5-FORMYLAMINO-6-RIBOSYLAMINOPYRIMIDIN-4(3H)-ONE 5'-MONOPHOSPHATE DEFORMYLASE"/>
    <property type="match status" value="1"/>
</dbReference>
<evidence type="ECO:0000256" key="3">
    <source>
        <dbReference type="ARBA" id="ARBA00022801"/>
    </source>
</evidence>
<comment type="similarity">
    <text evidence="5">Belongs to the creatininase superfamily.</text>
</comment>
<dbReference type="InterPro" id="IPR003785">
    <property type="entry name" value="Creatininase/forma_Hydrolase"/>
</dbReference>
<keyword evidence="2" id="KW-0479">Metal-binding</keyword>
<evidence type="ECO:0000256" key="1">
    <source>
        <dbReference type="ARBA" id="ARBA00001947"/>
    </source>
</evidence>
<dbReference type="Pfam" id="PF02633">
    <property type="entry name" value="Creatininase"/>
    <property type="match status" value="1"/>
</dbReference>
<sequence>MNKGAAVPLFICNQEGVRPMLKPINQMSWLEVDALDRSRLAYVLPVGSTEQHGRHLPVGTDDLILQTSLDGLEKHLKTENTFLRLPTLHYGNSFEHLDFPGTVTLRTATMLAFVEDLMMCMQRHQVKYLVIVNSHGGNAPVFHAMAQEWGQRFGIRVFNIDYFGSNFFQDAQPLLQTAINQDIHGGEIETAYLQYALPQTVKADFIRPENDVFVELKNYYYGWLTRDLAPGSGLLGGASRSTLETGEKLFRYVQDKLAGYFHAFDKELNDARK</sequence>
<dbReference type="Proteomes" id="UP000260828">
    <property type="component" value="Unassembled WGS sequence"/>
</dbReference>
<keyword evidence="3" id="KW-0378">Hydrolase</keyword>
<evidence type="ECO:0000313" key="7">
    <source>
        <dbReference type="Proteomes" id="UP000260828"/>
    </source>
</evidence>
<evidence type="ECO:0000256" key="2">
    <source>
        <dbReference type="ARBA" id="ARBA00022723"/>
    </source>
</evidence>
<dbReference type="EMBL" id="QVME01000006">
    <property type="protein sequence ID" value="RGE66900.1"/>
    <property type="molecule type" value="Genomic_DNA"/>
</dbReference>
<gene>
    <name evidence="6" type="ORF">DXC40_11690</name>
</gene>
<organism evidence="6 7">
    <name type="scientific">Anaerotruncus colihominis</name>
    <dbReference type="NCBI Taxonomy" id="169435"/>
    <lineage>
        <taxon>Bacteria</taxon>
        <taxon>Bacillati</taxon>
        <taxon>Bacillota</taxon>
        <taxon>Clostridia</taxon>
        <taxon>Eubacteriales</taxon>
        <taxon>Oscillospiraceae</taxon>
        <taxon>Anaerotruncus</taxon>
    </lineage>
</organism>
<dbReference type="AlphaFoldDB" id="A0A3E3IIK7"/>
<evidence type="ECO:0000256" key="5">
    <source>
        <dbReference type="ARBA" id="ARBA00024029"/>
    </source>
</evidence>
<evidence type="ECO:0000256" key="4">
    <source>
        <dbReference type="ARBA" id="ARBA00022833"/>
    </source>
</evidence>
<dbReference type="SUPFAM" id="SSF102215">
    <property type="entry name" value="Creatininase"/>
    <property type="match status" value="1"/>
</dbReference>
<comment type="caution">
    <text evidence="6">The sequence shown here is derived from an EMBL/GenBank/DDBJ whole genome shotgun (WGS) entry which is preliminary data.</text>
</comment>
<dbReference type="Gene3D" id="3.40.50.10310">
    <property type="entry name" value="Creatininase"/>
    <property type="match status" value="1"/>
</dbReference>
<name>A0A3E3IIK7_9FIRM</name>
<proteinExistence type="inferred from homology"/>
<dbReference type="GO" id="GO:0009231">
    <property type="term" value="P:riboflavin biosynthetic process"/>
    <property type="evidence" value="ECO:0007669"/>
    <property type="project" value="TreeGrafter"/>
</dbReference>
<protein>
    <submittedName>
        <fullName evidence="6">Creatininase family protein</fullName>
    </submittedName>
</protein>
<keyword evidence="4" id="KW-0862">Zinc</keyword>
<accession>A0A3E3IIK7</accession>
<reference evidence="6 7" key="1">
    <citation type="submission" date="2018-08" db="EMBL/GenBank/DDBJ databases">
        <title>A genome reference for cultivated species of the human gut microbiota.</title>
        <authorList>
            <person name="Zou Y."/>
            <person name="Xue W."/>
            <person name="Luo G."/>
        </authorList>
    </citation>
    <scope>NUCLEOTIDE SEQUENCE [LARGE SCALE GENOMIC DNA]</scope>
    <source>
        <strain evidence="6 7">TF05-12AC</strain>
    </source>
</reference>
<dbReference type="GO" id="GO:0046872">
    <property type="term" value="F:metal ion binding"/>
    <property type="evidence" value="ECO:0007669"/>
    <property type="project" value="UniProtKB-KW"/>
</dbReference>